<dbReference type="InterPro" id="IPR009057">
    <property type="entry name" value="Homeodomain-like_sf"/>
</dbReference>
<keyword evidence="2 4" id="KW-0238">DNA-binding</keyword>
<dbReference type="KEGG" id="kfl:Kfla_4030"/>
<evidence type="ECO:0000256" key="4">
    <source>
        <dbReference type="PROSITE-ProRule" id="PRU00335"/>
    </source>
</evidence>
<dbReference type="RefSeq" id="WP_012921635.1">
    <property type="nucleotide sequence ID" value="NC_013729.1"/>
</dbReference>
<evidence type="ECO:0000313" key="7">
    <source>
        <dbReference type="Proteomes" id="UP000007967"/>
    </source>
</evidence>
<evidence type="ECO:0000256" key="1">
    <source>
        <dbReference type="ARBA" id="ARBA00023015"/>
    </source>
</evidence>
<keyword evidence="3" id="KW-0804">Transcription</keyword>
<accession>D2PSE1</accession>
<evidence type="ECO:0000313" key="6">
    <source>
        <dbReference type="EMBL" id="ADB33079.1"/>
    </source>
</evidence>
<dbReference type="AlphaFoldDB" id="D2PSE1"/>
<evidence type="ECO:0000256" key="3">
    <source>
        <dbReference type="ARBA" id="ARBA00023163"/>
    </source>
</evidence>
<dbReference type="PANTHER" id="PTHR47506:SF1">
    <property type="entry name" value="HTH-TYPE TRANSCRIPTIONAL REGULATOR YJDC"/>
    <property type="match status" value="1"/>
</dbReference>
<proteinExistence type="predicted"/>
<dbReference type="InterPro" id="IPR001647">
    <property type="entry name" value="HTH_TetR"/>
</dbReference>
<evidence type="ECO:0000256" key="2">
    <source>
        <dbReference type="ARBA" id="ARBA00023125"/>
    </source>
</evidence>
<reference evidence="6 7" key="2">
    <citation type="journal article" date="2010" name="Stand. Genomic Sci.">
        <title>Complete genome sequence of Kribbella flavida type strain (IFO 14399).</title>
        <authorList>
            <person name="Pukall R."/>
            <person name="Lapidus A."/>
            <person name="Glavina Del Rio T."/>
            <person name="Copeland A."/>
            <person name="Tice H."/>
            <person name="Cheng J.-F."/>
            <person name="Lucas S."/>
            <person name="Chen F."/>
            <person name="Nolan M."/>
            <person name="LaButti K."/>
            <person name="Pati A."/>
            <person name="Ivanova N."/>
            <person name="Mavrommatis K."/>
            <person name="Mikhailova N."/>
            <person name="Pitluck S."/>
            <person name="Bruce D."/>
            <person name="Goodwin L."/>
            <person name="Land M."/>
            <person name="Hauser L."/>
            <person name="Chang Y.-J."/>
            <person name="Jeffries C.D."/>
            <person name="Chen A."/>
            <person name="Palaniappan K."/>
            <person name="Chain P."/>
            <person name="Rohde M."/>
            <person name="Goeker M."/>
            <person name="Bristow J."/>
            <person name="Eisen J.A."/>
            <person name="Markowitz V."/>
            <person name="Hugenholtz P."/>
            <person name="Kyrpides N.C."/>
            <person name="Klenk H.-P."/>
            <person name="Brettin T."/>
        </authorList>
    </citation>
    <scope>NUCLEOTIDE SEQUENCE [LARGE SCALE GENOMIC DNA]</scope>
    <source>
        <strain evidence="7">DSM 17836 / JCM 10339 / NBRC 14399</strain>
    </source>
</reference>
<dbReference type="STRING" id="479435.Kfla_4030"/>
<dbReference type="SUPFAM" id="SSF46689">
    <property type="entry name" value="Homeodomain-like"/>
    <property type="match status" value="1"/>
</dbReference>
<dbReference type="eggNOG" id="COG1309">
    <property type="taxonomic scope" value="Bacteria"/>
</dbReference>
<sequence length="197" mass="20768">MKRSELQQRNRQALIAAAVDLIAGQGYRAATVEAIAAEADLSTGAVYSAFGGKRELFYAAIAECRAQATEELDLPADGSVEQVLRRFGAAMAASARAEGARRLYQFEVELLALALHDDAVRDRLRADGDALADFLAAALVDRPASDGSRLGAEDARRVATLAVALARGLVQRGLWADDTEDLAAACAVLGRSVPAGR</sequence>
<dbReference type="EMBL" id="CP001736">
    <property type="protein sequence ID" value="ADB33079.1"/>
    <property type="molecule type" value="Genomic_DNA"/>
</dbReference>
<dbReference type="Proteomes" id="UP000007967">
    <property type="component" value="Chromosome"/>
</dbReference>
<reference evidence="7" key="1">
    <citation type="submission" date="2009-09" db="EMBL/GenBank/DDBJ databases">
        <title>The complete genome of Kribbella flavida DSM 17836.</title>
        <authorList>
            <consortium name="US DOE Joint Genome Institute (JGI-PGF)"/>
            <person name="Lucas S."/>
            <person name="Copeland A."/>
            <person name="Lapidus A."/>
            <person name="Glavina del Rio T."/>
            <person name="Dalin E."/>
            <person name="Tice H."/>
            <person name="Bruce D."/>
            <person name="Goodwin L."/>
            <person name="Pitluck S."/>
            <person name="Kyrpides N."/>
            <person name="Mavromatis K."/>
            <person name="Ivanova N."/>
            <person name="Saunders E."/>
            <person name="Brettin T."/>
            <person name="Detter J.C."/>
            <person name="Han C."/>
            <person name="Larimer F."/>
            <person name="Land M."/>
            <person name="Hauser L."/>
            <person name="Markowitz V."/>
            <person name="Cheng J.-F."/>
            <person name="Hugenholtz P."/>
            <person name="Woyke T."/>
            <person name="Wu D."/>
            <person name="Pukall R."/>
            <person name="Klenk H.-P."/>
            <person name="Eisen J.A."/>
        </authorList>
    </citation>
    <scope>NUCLEOTIDE SEQUENCE [LARGE SCALE GENOMIC DNA]</scope>
    <source>
        <strain evidence="7">DSM 17836 / JCM 10339 / NBRC 14399</strain>
    </source>
</reference>
<evidence type="ECO:0000259" key="5">
    <source>
        <dbReference type="PROSITE" id="PS50977"/>
    </source>
</evidence>
<dbReference type="GO" id="GO:0003677">
    <property type="term" value="F:DNA binding"/>
    <property type="evidence" value="ECO:0007669"/>
    <property type="project" value="UniProtKB-UniRule"/>
</dbReference>
<feature type="domain" description="HTH tetR-type" evidence="5">
    <location>
        <begin position="8"/>
        <end position="68"/>
    </location>
</feature>
<organism evidence="6 7">
    <name type="scientific">Kribbella flavida (strain DSM 17836 / JCM 10339 / NBRC 14399)</name>
    <dbReference type="NCBI Taxonomy" id="479435"/>
    <lineage>
        <taxon>Bacteria</taxon>
        <taxon>Bacillati</taxon>
        <taxon>Actinomycetota</taxon>
        <taxon>Actinomycetes</taxon>
        <taxon>Propionibacteriales</taxon>
        <taxon>Kribbellaceae</taxon>
        <taxon>Kribbella</taxon>
    </lineage>
</organism>
<keyword evidence="1" id="KW-0805">Transcription regulation</keyword>
<dbReference type="PANTHER" id="PTHR47506">
    <property type="entry name" value="TRANSCRIPTIONAL REGULATORY PROTEIN"/>
    <property type="match status" value="1"/>
</dbReference>
<dbReference type="Gene3D" id="1.10.357.10">
    <property type="entry name" value="Tetracycline Repressor, domain 2"/>
    <property type="match status" value="1"/>
</dbReference>
<protein>
    <submittedName>
        <fullName evidence="6">Regulatory protein TetR</fullName>
    </submittedName>
</protein>
<dbReference type="PROSITE" id="PS01081">
    <property type="entry name" value="HTH_TETR_1"/>
    <property type="match status" value="1"/>
</dbReference>
<dbReference type="Pfam" id="PF00440">
    <property type="entry name" value="TetR_N"/>
    <property type="match status" value="1"/>
</dbReference>
<keyword evidence="7" id="KW-1185">Reference proteome</keyword>
<gene>
    <name evidence="6" type="ordered locus">Kfla_4030</name>
</gene>
<name>D2PSE1_KRIFD</name>
<dbReference type="PROSITE" id="PS50977">
    <property type="entry name" value="HTH_TETR_2"/>
    <property type="match status" value="1"/>
</dbReference>
<dbReference type="OrthoDB" id="7252896at2"/>
<dbReference type="PRINTS" id="PR00455">
    <property type="entry name" value="HTHTETR"/>
</dbReference>
<feature type="DNA-binding region" description="H-T-H motif" evidence="4">
    <location>
        <begin position="31"/>
        <end position="50"/>
    </location>
</feature>
<dbReference type="HOGENOM" id="CLU_069356_15_11_11"/>
<dbReference type="InterPro" id="IPR023772">
    <property type="entry name" value="DNA-bd_HTH_TetR-type_CS"/>
</dbReference>